<proteinExistence type="predicted"/>
<name>A0A816KIC4_BRANA</name>
<dbReference type="EMBL" id="HG994366">
    <property type="protein sequence ID" value="CAF1920429.1"/>
    <property type="molecule type" value="Genomic_DNA"/>
</dbReference>
<reference evidence="1" key="1">
    <citation type="submission" date="2021-01" db="EMBL/GenBank/DDBJ databases">
        <authorList>
            <consortium name="Genoscope - CEA"/>
            <person name="William W."/>
        </authorList>
    </citation>
    <scope>NUCLEOTIDE SEQUENCE</scope>
</reference>
<dbReference type="Proteomes" id="UP001295469">
    <property type="component" value="Chromosome C02"/>
</dbReference>
<gene>
    <name evidence="1" type="ORF">DARMORV10_C02P54950.1</name>
</gene>
<sequence length="38" mass="4433">MSSGFLGYGDLVMKKRQHLLRRSRLKDEVKTSCHSVRL</sequence>
<evidence type="ECO:0000313" key="1">
    <source>
        <dbReference type="EMBL" id="CAF1920429.1"/>
    </source>
</evidence>
<dbReference type="AlphaFoldDB" id="A0A816KIC4"/>
<protein>
    <submittedName>
        <fullName evidence="1">(rape) hypothetical protein</fullName>
    </submittedName>
</protein>
<accession>A0A816KIC4</accession>
<organism evidence="1">
    <name type="scientific">Brassica napus</name>
    <name type="common">Rape</name>
    <dbReference type="NCBI Taxonomy" id="3708"/>
    <lineage>
        <taxon>Eukaryota</taxon>
        <taxon>Viridiplantae</taxon>
        <taxon>Streptophyta</taxon>
        <taxon>Embryophyta</taxon>
        <taxon>Tracheophyta</taxon>
        <taxon>Spermatophyta</taxon>
        <taxon>Magnoliopsida</taxon>
        <taxon>eudicotyledons</taxon>
        <taxon>Gunneridae</taxon>
        <taxon>Pentapetalae</taxon>
        <taxon>rosids</taxon>
        <taxon>malvids</taxon>
        <taxon>Brassicales</taxon>
        <taxon>Brassicaceae</taxon>
        <taxon>Brassiceae</taxon>
        <taxon>Brassica</taxon>
    </lineage>
</organism>